<reference evidence="2" key="1">
    <citation type="journal article" date="2013" name="Genetics">
        <title>The draft genome and transcriptome of Panagrellus redivivus are shaped by the harsh demands of a free-living lifestyle.</title>
        <authorList>
            <person name="Srinivasan J."/>
            <person name="Dillman A.R."/>
            <person name="Macchietto M.G."/>
            <person name="Heikkinen L."/>
            <person name="Lakso M."/>
            <person name="Fracchia K.M."/>
            <person name="Antoshechkin I."/>
            <person name="Mortazavi A."/>
            <person name="Wong G."/>
            <person name="Sternberg P.W."/>
        </authorList>
    </citation>
    <scope>NUCLEOTIDE SEQUENCE [LARGE SCALE GENOMIC DNA]</scope>
    <source>
        <strain evidence="2">MT8872</strain>
    </source>
</reference>
<protein>
    <submittedName>
        <fullName evidence="3">G_PROTEIN_RECEP_F1_2 domain-containing protein</fullName>
    </submittedName>
</protein>
<keyword evidence="1" id="KW-1133">Transmembrane helix</keyword>
<dbReference type="WBParaSite" id="Pan_g8729.t1">
    <property type="protein sequence ID" value="Pan_g8729.t1"/>
    <property type="gene ID" value="Pan_g8729"/>
</dbReference>
<name>A0A7E4WA04_PANRE</name>
<evidence type="ECO:0000313" key="3">
    <source>
        <dbReference type="WBParaSite" id="Pan_g8729.t1"/>
    </source>
</evidence>
<accession>A0A7E4WA04</accession>
<feature type="transmembrane region" description="Helical" evidence="1">
    <location>
        <begin position="95"/>
        <end position="117"/>
    </location>
</feature>
<evidence type="ECO:0000256" key="1">
    <source>
        <dbReference type="SAM" id="Phobius"/>
    </source>
</evidence>
<proteinExistence type="predicted"/>
<sequence>MIAEARLKLIAHSQIPIIVLAATPSANPAAGKNPVCGNDNNIGVAIGAKGNRNTRSFIRIMFALSMLLPLSSIVTSVYCFLGYDMARLPGLWLRLVMLAASQMMDFSAFIISIDCVVASTVQNQKPLFFTTLASRLTSLFSYGSVTNKLQKHELFSLTVPRIAQVIIFNNLK</sequence>
<keyword evidence="1" id="KW-0472">Membrane</keyword>
<keyword evidence="2" id="KW-1185">Reference proteome</keyword>
<organism evidence="2 3">
    <name type="scientific">Panagrellus redivivus</name>
    <name type="common">Microworm</name>
    <dbReference type="NCBI Taxonomy" id="6233"/>
    <lineage>
        <taxon>Eukaryota</taxon>
        <taxon>Metazoa</taxon>
        <taxon>Ecdysozoa</taxon>
        <taxon>Nematoda</taxon>
        <taxon>Chromadorea</taxon>
        <taxon>Rhabditida</taxon>
        <taxon>Tylenchina</taxon>
        <taxon>Panagrolaimomorpha</taxon>
        <taxon>Panagrolaimoidea</taxon>
        <taxon>Panagrolaimidae</taxon>
        <taxon>Panagrellus</taxon>
    </lineage>
</organism>
<evidence type="ECO:0000313" key="2">
    <source>
        <dbReference type="Proteomes" id="UP000492821"/>
    </source>
</evidence>
<dbReference type="AlphaFoldDB" id="A0A7E4WA04"/>
<feature type="transmembrane region" description="Helical" evidence="1">
    <location>
        <begin position="60"/>
        <end position="83"/>
    </location>
</feature>
<dbReference type="Proteomes" id="UP000492821">
    <property type="component" value="Unassembled WGS sequence"/>
</dbReference>
<reference evidence="3" key="2">
    <citation type="submission" date="2020-10" db="UniProtKB">
        <authorList>
            <consortium name="WormBaseParasite"/>
        </authorList>
    </citation>
    <scope>IDENTIFICATION</scope>
</reference>
<keyword evidence="1" id="KW-0812">Transmembrane</keyword>